<accession>W6TEW2</accession>
<evidence type="ECO:0000313" key="3">
    <source>
        <dbReference type="EMBL" id="ETZ07429.1"/>
    </source>
</evidence>
<dbReference type="RefSeq" id="WP_021828029.1">
    <property type="nucleotide sequence ID" value="NZ_AWTR02000045.1"/>
</dbReference>
<dbReference type="OrthoDB" id="8479567at2"/>
<sequence>MEINNFFDATFMVGVAFILLCIFLAKPGWNTLIDKLEAYRKSIMEEFQRADHVLKEARDRLEDAQSVLEQFETKKESFLHHMEQHIDQMKKNFQQDLMNRENWEHARFQTQCQTLLEEWKQDASQRFIKELNHQIIYMLQKDQDQYIQLNNALFQNFLKEYKS</sequence>
<evidence type="ECO:0000256" key="1">
    <source>
        <dbReference type="SAM" id="Coils"/>
    </source>
</evidence>
<keyword evidence="2" id="KW-0812">Transmembrane</keyword>
<keyword evidence="2" id="KW-0472">Membrane</keyword>
<feature type="coiled-coil region" evidence="1">
    <location>
        <begin position="47"/>
        <end position="74"/>
    </location>
</feature>
<reference evidence="3 4" key="1">
    <citation type="journal article" date="2014" name="FEMS Microbiol. Lett.">
        <title>Draft genome sequences of three Holospora species (Holospora obtusa, Holospora undulata, and Holospora elegans), endonuclear symbiotic bacteria of the ciliate Paramecium caudatum.</title>
        <authorList>
            <person name="Dohra H."/>
            <person name="Tanaka K."/>
            <person name="Suzuki T."/>
            <person name="Fujishima M."/>
            <person name="Suzuki H."/>
        </authorList>
    </citation>
    <scope>NUCLEOTIDE SEQUENCE [LARGE SCALE GENOMIC DNA]</scope>
    <source>
        <strain evidence="3 4">F1</strain>
    </source>
</reference>
<name>W6TEW2_HOLOB</name>
<feature type="transmembrane region" description="Helical" evidence="2">
    <location>
        <begin position="6"/>
        <end position="25"/>
    </location>
</feature>
<dbReference type="EMBL" id="AWTR02000045">
    <property type="protein sequence ID" value="ETZ07429.1"/>
    <property type="molecule type" value="Genomic_DNA"/>
</dbReference>
<gene>
    <name evidence="3" type="ORF">P618_200377</name>
</gene>
<keyword evidence="4" id="KW-1185">Reference proteome</keyword>
<comment type="caution">
    <text evidence="3">The sequence shown here is derived from an EMBL/GenBank/DDBJ whole genome shotgun (WGS) entry which is preliminary data.</text>
</comment>
<evidence type="ECO:0000256" key="2">
    <source>
        <dbReference type="SAM" id="Phobius"/>
    </source>
</evidence>
<dbReference type="Proteomes" id="UP000019112">
    <property type="component" value="Unassembled WGS sequence"/>
</dbReference>
<dbReference type="STRING" id="1399147.P618_200377"/>
<proteinExistence type="predicted"/>
<organism evidence="3 4">
    <name type="scientific">Holospora obtusa F1</name>
    <dbReference type="NCBI Taxonomy" id="1399147"/>
    <lineage>
        <taxon>Bacteria</taxon>
        <taxon>Pseudomonadati</taxon>
        <taxon>Pseudomonadota</taxon>
        <taxon>Alphaproteobacteria</taxon>
        <taxon>Holosporales</taxon>
        <taxon>Holosporaceae</taxon>
        <taxon>Holospora</taxon>
    </lineage>
</organism>
<protein>
    <submittedName>
        <fullName evidence="3">F0F1 ATP synthase subunit B</fullName>
    </submittedName>
</protein>
<keyword evidence="2" id="KW-1133">Transmembrane helix</keyword>
<dbReference type="AlphaFoldDB" id="W6TEW2"/>
<evidence type="ECO:0000313" key="4">
    <source>
        <dbReference type="Proteomes" id="UP000019112"/>
    </source>
</evidence>
<keyword evidence="1" id="KW-0175">Coiled coil</keyword>